<dbReference type="SUPFAM" id="SSF48452">
    <property type="entry name" value="TPR-like"/>
    <property type="match status" value="1"/>
</dbReference>
<keyword evidence="3" id="KW-0539">Nucleus</keyword>
<dbReference type="PANTHER" id="PTHR19980">
    <property type="entry name" value="RNA CLEAVAGE STIMULATION FACTOR"/>
    <property type="match status" value="1"/>
</dbReference>
<evidence type="ECO:0000256" key="3">
    <source>
        <dbReference type="ARBA" id="ARBA00023242"/>
    </source>
</evidence>
<name>G0V2A0_TRYCI</name>
<dbReference type="InterPro" id="IPR011990">
    <property type="entry name" value="TPR-like_helical_dom_sf"/>
</dbReference>
<dbReference type="InterPro" id="IPR008847">
    <property type="entry name" value="Suf"/>
</dbReference>
<keyword evidence="2" id="KW-0677">Repeat</keyword>
<dbReference type="Gene3D" id="1.25.40.10">
    <property type="entry name" value="Tetratricopeptide repeat domain"/>
    <property type="match status" value="1"/>
</dbReference>
<feature type="domain" description="Suppressor of forked" evidence="4">
    <location>
        <begin position="306"/>
        <end position="456"/>
    </location>
</feature>
<dbReference type="GO" id="GO:0003729">
    <property type="term" value="F:mRNA binding"/>
    <property type="evidence" value="ECO:0007669"/>
    <property type="project" value="TreeGrafter"/>
</dbReference>
<proteinExistence type="predicted"/>
<evidence type="ECO:0000256" key="2">
    <source>
        <dbReference type="ARBA" id="ARBA00022737"/>
    </source>
</evidence>
<evidence type="ECO:0000259" key="4">
    <source>
        <dbReference type="Pfam" id="PF05843"/>
    </source>
</evidence>
<dbReference type="AlphaFoldDB" id="G0V2A0"/>
<dbReference type="GO" id="GO:0031124">
    <property type="term" value="P:mRNA 3'-end processing"/>
    <property type="evidence" value="ECO:0007669"/>
    <property type="project" value="InterPro"/>
</dbReference>
<dbReference type="EMBL" id="HE575324">
    <property type="protein sequence ID" value="CCC95772.1"/>
    <property type="molecule type" value="Genomic_DNA"/>
</dbReference>
<dbReference type="GO" id="GO:0005634">
    <property type="term" value="C:nucleus"/>
    <property type="evidence" value="ECO:0007669"/>
    <property type="project" value="UniProtKB-SubCell"/>
</dbReference>
<comment type="subcellular location">
    <subcellularLocation>
        <location evidence="1">Nucleus</location>
    </subcellularLocation>
</comment>
<sequence>MIMEDSNSDNASPLEYIRSNPSTALSARWVFDLPDDQQEQCVISMIQNAAFYETWMSYFEYTERKGITVTEDVALEAIHSVGLDPYSAPLWLKVINIVDNDQRKRDLFHMALQVPLYQQTAIYNAYKTFESDFAERNGGATSDMLAYAEVAHFSEILQLEPHWPDRFVDTSRCSSYHRSILCTQWNNLLQVLLSECEQDVLRDLHLRRTELAFRQMCSQFPSEDVCWHVYACFVAIMMDDRPQALEILEKGRVYTKGDSTALWLVEPILREDSSLAERMPKSKIGNQMLFQRLLAEAARDTLHIKKRLRDIGKGAVANSISDWRIYQQWASIERCVFRDSSMTSKIYERGTACVSKSFKDTVLLSNEAVRYHLWRQDERQVVGYSELQIEQLSSSRHNGLVKASWNSFVNAESAMGLPSLLKTIKRRAEQNNELSHKSIIERYRVGNYIPCSSEDLDWIEFVDDLTKTRREEQEHILHMVTPAKYVGLSIPPSDKFRGSMPDVSLWCPVALSSKFEESPIQDPEEVAGPRYLRGRLVYNVVVDEKTASRLRREELMRKNKDTCELQERLADHTQGALQILVERLNTKKLNDAQLLACRHLSPEWLMGTLARGDLDLSSKRT</sequence>
<accession>G0V2A0</accession>
<evidence type="ECO:0000313" key="5">
    <source>
        <dbReference type="EMBL" id="CCC95772.1"/>
    </source>
</evidence>
<dbReference type="InterPro" id="IPR045243">
    <property type="entry name" value="Rna14-like"/>
</dbReference>
<organism evidence="5">
    <name type="scientific">Trypanosoma congolense (strain IL3000)</name>
    <dbReference type="NCBI Taxonomy" id="1068625"/>
    <lineage>
        <taxon>Eukaryota</taxon>
        <taxon>Discoba</taxon>
        <taxon>Euglenozoa</taxon>
        <taxon>Kinetoplastea</taxon>
        <taxon>Metakinetoplastina</taxon>
        <taxon>Trypanosomatida</taxon>
        <taxon>Trypanosomatidae</taxon>
        <taxon>Trypanosoma</taxon>
        <taxon>Nannomonas</taxon>
    </lineage>
</organism>
<dbReference type="Pfam" id="PF05843">
    <property type="entry name" value="Suf"/>
    <property type="match status" value="1"/>
</dbReference>
<dbReference type="PANTHER" id="PTHR19980:SF0">
    <property type="entry name" value="CLEAVAGE STIMULATION FACTOR SUBUNIT 3"/>
    <property type="match status" value="1"/>
</dbReference>
<dbReference type="VEuPathDB" id="TriTrypDB:TcIL3000.11.12680"/>
<protein>
    <submittedName>
        <fullName evidence="5">Uncharacterized protein TCIL3000_11_12680</fullName>
    </submittedName>
</protein>
<reference evidence="5" key="1">
    <citation type="journal article" date="2012" name="Proc. Natl. Acad. Sci. U.S.A.">
        <title>Antigenic diversity is generated by distinct evolutionary mechanisms in African trypanosome species.</title>
        <authorList>
            <person name="Jackson A.P."/>
            <person name="Berry A."/>
            <person name="Aslett M."/>
            <person name="Allison H.C."/>
            <person name="Burton P."/>
            <person name="Vavrova-Anderson J."/>
            <person name="Brown R."/>
            <person name="Browne H."/>
            <person name="Corton N."/>
            <person name="Hauser H."/>
            <person name="Gamble J."/>
            <person name="Gilderthorp R."/>
            <person name="Marcello L."/>
            <person name="McQuillan J."/>
            <person name="Otto T.D."/>
            <person name="Quail M.A."/>
            <person name="Sanders M.J."/>
            <person name="van Tonder A."/>
            <person name="Ginger M.L."/>
            <person name="Field M.C."/>
            <person name="Barry J.D."/>
            <person name="Hertz-Fowler C."/>
            <person name="Berriman M."/>
        </authorList>
    </citation>
    <scope>NUCLEOTIDE SEQUENCE</scope>
    <source>
        <strain evidence="5">IL3000</strain>
    </source>
</reference>
<evidence type="ECO:0000256" key="1">
    <source>
        <dbReference type="ARBA" id="ARBA00004123"/>
    </source>
</evidence>
<gene>
    <name evidence="5" type="ORF">TCIL3000_11_12680</name>
</gene>